<comment type="caution">
    <text evidence="1">The sequence shown here is derived from an EMBL/GenBank/DDBJ whole genome shotgun (WGS) entry which is preliminary data.</text>
</comment>
<name>A0A0A6XB66_ACTUT</name>
<accession>A0A0A6XB66</accession>
<gene>
    <name evidence="1" type="ORF">MB27_11005</name>
</gene>
<evidence type="ECO:0000313" key="1">
    <source>
        <dbReference type="EMBL" id="KHD77302.1"/>
    </source>
</evidence>
<reference evidence="1 2" key="1">
    <citation type="submission" date="2014-10" db="EMBL/GenBank/DDBJ databases">
        <title>Draft genome sequence of Actinoplanes utahensis NRRL 12052.</title>
        <authorList>
            <person name="Velasco-Bucheli B."/>
            <person name="del Cerro C."/>
            <person name="Hormigo D."/>
            <person name="Garcia J.L."/>
            <person name="Acebal C."/>
            <person name="Arroyo M."/>
            <person name="de la Mata I."/>
        </authorList>
    </citation>
    <scope>NUCLEOTIDE SEQUENCE [LARGE SCALE GENOMIC DNA]</scope>
    <source>
        <strain evidence="1 2">NRRL 12052</strain>
    </source>
</reference>
<keyword evidence="2" id="KW-1185">Reference proteome</keyword>
<organism evidence="1 2">
    <name type="scientific">Actinoplanes utahensis</name>
    <dbReference type="NCBI Taxonomy" id="1869"/>
    <lineage>
        <taxon>Bacteria</taxon>
        <taxon>Bacillati</taxon>
        <taxon>Actinomycetota</taxon>
        <taxon>Actinomycetes</taxon>
        <taxon>Micromonosporales</taxon>
        <taxon>Micromonosporaceae</taxon>
        <taxon>Actinoplanes</taxon>
    </lineage>
</organism>
<dbReference type="EMBL" id="JRTT01000011">
    <property type="protein sequence ID" value="KHD77302.1"/>
    <property type="molecule type" value="Genomic_DNA"/>
</dbReference>
<proteinExistence type="predicted"/>
<sequence length="65" mass="7237">MVIHGMFVLVDRVARGAWMSAWSGLRLVRSRDAAGGLVVRFGVALLDAYLERRDPRARQAVAGRR</sequence>
<dbReference type="AlphaFoldDB" id="A0A0A6XB66"/>
<protein>
    <submittedName>
        <fullName evidence="1">Uncharacterized protein</fullName>
    </submittedName>
</protein>
<dbReference type="Proteomes" id="UP000054537">
    <property type="component" value="Unassembled WGS sequence"/>
</dbReference>
<evidence type="ECO:0000313" key="2">
    <source>
        <dbReference type="Proteomes" id="UP000054537"/>
    </source>
</evidence>